<accession>A0A7W4NPD3</accession>
<proteinExistence type="predicted"/>
<dbReference type="Proteomes" id="UP000589085">
    <property type="component" value="Unassembled WGS sequence"/>
</dbReference>
<comment type="caution">
    <text evidence="1">The sequence shown here is derived from an EMBL/GenBank/DDBJ whole genome shotgun (WGS) entry which is preliminary data.</text>
</comment>
<evidence type="ECO:0000313" key="2">
    <source>
        <dbReference type="Proteomes" id="UP000589085"/>
    </source>
</evidence>
<sequence length="66" mass="7133">MTCSHSIAVSKLLAFLRSHDCTLSAVPVGNDEIEVRCMLYSACGGGSIETTRIPATWTAARNWLGY</sequence>
<dbReference type="AlphaFoldDB" id="A0A7W4NPD3"/>
<evidence type="ECO:0000313" key="1">
    <source>
        <dbReference type="EMBL" id="MBB2161564.1"/>
    </source>
</evidence>
<dbReference type="RefSeq" id="WP_182998395.1">
    <property type="nucleotide sequence ID" value="NZ_JABEQJ010000022.1"/>
</dbReference>
<reference evidence="1 2" key="1">
    <citation type="submission" date="2020-04" db="EMBL/GenBank/DDBJ databases">
        <title>Description of novel Gluconacetobacter.</title>
        <authorList>
            <person name="Sombolestani A."/>
        </authorList>
    </citation>
    <scope>NUCLEOTIDE SEQUENCE [LARGE SCALE GENOMIC DNA]</scope>
    <source>
        <strain evidence="1 2">LMG 19747</strain>
    </source>
</reference>
<protein>
    <submittedName>
        <fullName evidence="1">Uncharacterized protein</fullName>
    </submittedName>
</protein>
<organism evidence="1 2">
    <name type="scientific">Gluconacetobacter sacchari</name>
    <dbReference type="NCBI Taxonomy" id="92759"/>
    <lineage>
        <taxon>Bacteria</taxon>
        <taxon>Pseudomonadati</taxon>
        <taxon>Pseudomonadota</taxon>
        <taxon>Alphaproteobacteria</taxon>
        <taxon>Acetobacterales</taxon>
        <taxon>Acetobacteraceae</taxon>
        <taxon>Gluconacetobacter</taxon>
    </lineage>
</organism>
<name>A0A7W4NPD3_9PROT</name>
<gene>
    <name evidence="1" type="ORF">HLH48_15525</name>
</gene>
<dbReference type="EMBL" id="JABEQJ010000022">
    <property type="protein sequence ID" value="MBB2161564.1"/>
    <property type="molecule type" value="Genomic_DNA"/>
</dbReference>